<protein>
    <submittedName>
        <fullName evidence="2">Uncharacterized protein</fullName>
    </submittedName>
</protein>
<feature type="region of interest" description="Disordered" evidence="1">
    <location>
        <begin position="39"/>
        <end position="58"/>
    </location>
</feature>
<dbReference type="Proteomes" id="UP000501690">
    <property type="component" value="Linkage Group LG11"/>
</dbReference>
<evidence type="ECO:0000313" key="3">
    <source>
        <dbReference type="Proteomes" id="UP000501690"/>
    </source>
</evidence>
<evidence type="ECO:0000256" key="1">
    <source>
        <dbReference type="SAM" id="MobiDB-lite"/>
    </source>
</evidence>
<evidence type="ECO:0000313" key="2">
    <source>
        <dbReference type="EMBL" id="QCE13863.1"/>
    </source>
</evidence>
<reference evidence="2 3" key="1">
    <citation type="submission" date="2019-04" db="EMBL/GenBank/DDBJ databases">
        <title>An improved genome assembly and genetic linkage map for asparagus bean, Vigna unguiculata ssp. sesquipedialis.</title>
        <authorList>
            <person name="Xia Q."/>
            <person name="Zhang R."/>
            <person name="Dong Y."/>
        </authorList>
    </citation>
    <scope>NUCLEOTIDE SEQUENCE [LARGE SCALE GENOMIC DNA]</scope>
    <source>
        <tissue evidence="2">Leaf</tissue>
    </source>
</reference>
<gene>
    <name evidence="2" type="ORF">DEO72_LG11g861</name>
</gene>
<organism evidence="2 3">
    <name type="scientific">Vigna unguiculata</name>
    <name type="common">Cowpea</name>
    <dbReference type="NCBI Taxonomy" id="3917"/>
    <lineage>
        <taxon>Eukaryota</taxon>
        <taxon>Viridiplantae</taxon>
        <taxon>Streptophyta</taxon>
        <taxon>Embryophyta</taxon>
        <taxon>Tracheophyta</taxon>
        <taxon>Spermatophyta</taxon>
        <taxon>Magnoliopsida</taxon>
        <taxon>eudicotyledons</taxon>
        <taxon>Gunneridae</taxon>
        <taxon>Pentapetalae</taxon>
        <taxon>rosids</taxon>
        <taxon>fabids</taxon>
        <taxon>Fabales</taxon>
        <taxon>Fabaceae</taxon>
        <taxon>Papilionoideae</taxon>
        <taxon>50 kb inversion clade</taxon>
        <taxon>NPAAA clade</taxon>
        <taxon>indigoferoid/millettioid clade</taxon>
        <taxon>Phaseoleae</taxon>
        <taxon>Vigna</taxon>
    </lineage>
</organism>
<dbReference type="AlphaFoldDB" id="A0A4D6NJ54"/>
<dbReference type="EMBL" id="CP039355">
    <property type="protein sequence ID" value="QCE13863.1"/>
    <property type="molecule type" value="Genomic_DNA"/>
</dbReference>
<keyword evidence="3" id="KW-1185">Reference proteome</keyword>
<name>A0A4D6NJ54_VIGUN</name>
<accession>A0A4D6NJ54</accession>
<proteinExistence type="predicted"/>
<sequence>MLVLRSYVSSIQETVAAEGRTVARPVALAQARLSRLGETCRSRPRLHSNSRSGGELLF</sequence>